<dbReference type="InterPro" id="IPR011993">
    <property type="entry name" value="PH-like_dom_sf"/>
</dbReference>
<protein>
    <submittedName>
        <fullName evidence="6">Dcp1</fullName>
    </submittedName>
</protein>
<dbReference type="GO" id="GO:0008047">
    <property type="term" value="F:enzyme activator activity"/>
    <property type="evidence" value="ECO:0007669"/>
    <property type="project" value="InterPro"/>
</dbReference>
<gene>
    <name evidence="6" type="ORF">D915_010751</name>
</gene>
<comment type="subcellular location">
    <subcellularLocation>
        <location evidence="1">Cytoplasm</location>
    </subcellularLocation>
</comment>
<dbReference type="Proteomes" id="UP000230066">
    <property type="component" value="Unassembled WGS sequence"/>
</dbReference>
<dbReference type="GO" id="GO:0031087">
    <property type="term" value="P:deadenylation-independent decapping of nuclear-transcribed mRNA"/>
    <property type="evidence" value="ECO:0007669"/>
    <property type="project" value="TreeGrafter"/>
</dbReference>
<evidence type="ECO:0000313" key="7">
    <source>
        <dbReference type="Proteomes" id="UP000230066"/>
    </source>
</evidence>
<dbReference type="PANTHER" id="PTHR16290">
    <property type="entry name" value="TRANSCRIPTION FACTOR SMIF DECAPPING ENZYME DCP1"/>
    <property type="match status" value="1"/>
</dbReference>
<dbReference type="Pfam" id="PF06058">
    <property type="entry name" value="DCP1"/>
    <property type="match status" value="1"/>
</dbReference>
<reference evidence="6" key="1">
    <citation type="submission" date="2019-03" db="EMBL/GenBank/DDBJ databases">
        <title>Improved annotation for the trematode Fasciola hepatica.</title>
        <authorList>
            <person name="Choi Y.-J."/>
            <person name="Martin J."/>
            <person name="Mitreva M."/>
        </authorList>
    </citation>
    <scope>NUCLEOTIDE SEQUENCE [LARGE SCALE GENOMIC DNA]</scope>
</reference>
<feature type="region of interest" description="Disordered" evidence="5">
    <location>
        <begin position="172"/>
        <end position="192"/>
    </location>
</feature>
<comment type="similarity">
    <text evidence="2">Belongs to the DCP1 family.</text>
</comment>
<dbReference type="InterPro" id="IPR010334">
    <property type="entry name" value="Dcp1"/>
</dbReference>
<evidence type="ECO:0000256" key="5">
    <source>
        <dbReference type="SAM" id="MobiDB-lite"/>
    </source>
</evidence>
<dbReference type="GO" id="GO:0006397">
    <property type="term" value="P:mRNA processing"/>
    <property type="evidence" value="ECO:0007669"/>
    <property type="project" value="UniProtKB-KW"/>
</dbReference>
<evidence type="ECO:0000256" key="2">
    <source>
        <dbReference type="ARBA" id="ARBA00008778"/>
    </source>
</evidence>
<dbReference type="CDD" id="cd13182">
    <property type="entry name" value="EVH1-like_Dcp1"/>
    <property type="match status" value="1"/>
</dbReference>
<dbReference type="AlphaFoldDB" id="A0A4E0RUT3"/>
<comment type="caution">
    <text evidence="6">The sequence shown here is derived from an EMBL/GenBank/DDBJ whole genome shotgun (WGS) entry which is preliminary data.</text>
</comment>
<dbReference type="Gene3D" id="2.30.29.30">
    <property type="entry name" value="Pleckstrin-homology domain (PH domain)/Phosphotyrosine-binding domain (PTB)"/>
    <property type="match status" value="1"/>
</dbReference>
<dbReference type="PANTHER" id="PTHR16290:SF0">
    <property type="entry name" value="DECAPPING PROTEIN 1, ISOFORM A"/>
    <property type="match status" value="1"/>
</dbReference>
<feature type="compositionally biased region" description="Polar residues" evidence="5">
    <location>
        <begin position="181"/>
        <end position="192"/>
    </location>
</feature>
<keyword evidence="4" id="KW-0507">mRNA processing</keyword>
<dbReference type="GO" id="GO:0003729">
    <property type="term" value="F:mRNA binding"/>
    <property type="evidence" value="ECO:0007669"/>
    <property type="project" value="TreeGrafter"/>
</dbReference>
<accession>A0A4E0RUT3</accession>
<keyword evidence="3" id="KW-0963">Cytoplasm</keyword>
<evidence type="ECO:0000256" key="4">
    <source>
        <dbReference type="ARBA" id="ARBA00022664"/>
    </source>
</evidence>
<dbReference type="GO" id="GO:0000932">
    <property type="term" value="C:P-body"/>
    <property type="evidence" value="ECO:0007669"/>
    <property type="project" value="TreeGrafter"/>
</dbReference>
<keyword evidence="7" id="KW-1185">Reference proteome</keyword>
<evidence type="ECO:0000256" key="3">
    <source>
        <dbReference type="ARBA" id="ARBA00022490"/>
    </source>
</evidence>
<dbReference type="SUPFAM" id="SSF50729">
    <property type="entry name" value="PH domain-like"/>
    <property type="match status" value="1"/>
</dbReference>
<evidence type="ECO:0000256" key="1">
    <source>
        <dbReference type="ARBA" id="ARBA00004496"/>
    </source>
</evidence>
<evidence type="ECO:0000313" key="6">
    <source>
        <dbReference type="EMBL" id="THD18110.1"/>
    </source>
</evidence>
<name>A0A4E0RUT3_FASHE</name>
<organism evidence="6 7">
    <name type="scientific">Fasciola hepatica</name>
    <name type="common">Liver fluke</name>
    <dbReference type="NCBI Taxonomy" id="6192"/>
    <lineage>
        <taxon>Eukaryota</taxon>
        <taxon>Metazoa</taxon>
        <taxon>Spiralia</taxon>
        <taxon>Lophotrochozoa</taxon>
        <taxon>Platyhelminthes</taxon>
        <taxon>Trematoda</taxon>
        <taxon>Digenea</taxon>
        <taxon>Plagiorchiida</taxon>
        <taxon>Echinostomata</taxon>
        <taxon>Echinostomatoidea</taxon>
        <taxon>Fasciolidae</taxon>
        <taxon>Fasciola</taxon>
    </lineage>
</organism>
<proteinExistence type="inferred from homology"/>
<dbReference type="EMBL" id="JXXN02016263">
    <property type="protein sequence ID" value="THD18110.1"/>
    <property type="molecule type" value="Genomic_DNA"/>
</dbReference>
<dbReference type="GO" id="GO:0000290">
    <property type="term" value="P:deadenylation-dependent decapping of nuclear-transcribed mRNA"/>
    <property type="evidence" value="ECO:0007669"/>
    <property type="project" value="InterPro"/>
</dbReference>
<sequence>MGDGSSLNIQVIKSYDPYCSQIIDKSASAHVYVFEHDNNSWVKSKIGGVFFLYRRSKAPFHSFMILNRKSPDWNQIEHVTATLQLQLHAPFLLYRTAKGDIYSIWFFSKEDCVRIAEYLGKMVYDLGGLGLRLAPVNDVKSKTSTTENNKSLQSQATAQSLSQLMDFIRRSGDSADERNPQRSSSKIPTSNAVLSVKIKEKTNSNAKSKIPEAPNLIEMLHKAEVDFNSKSSPDSGHTPEPNINTELQRLRSVCNITSPTAKGHNLVHTLSNGSA</sequence>